<dbReference type="AlphaFoldDB" id="A0A368W670"/>
<organism evidence="2 3">
    <name type="scientific">Paenibacillus prosopidis</name>
    <dbReference type="NCBI Taxonomy" id="630520"/>
    <lineage>
        <taxon>Bacteria</taxon>
        <taxon>Bacillati</taxon>
        <taxon>Bacillota</taxon>
        <taxon>Bacilli</taxon>
        <taxon>Bacillales</taxon>
        <taxon>Paenibacillaceae</taxon>
        <taxon>Paenibacillus</taxon>
    </lineage>
</organism>
<dbReference type="EMBL" id="QPJD01000008">
    <property type="protein sequence ID" value="RCW47624.1"/>
    <property type="molecule type" value="Genomic_DNA"/>
</dbReference>
<keyword evidence="1" id="KW-1133">Transmembrane helix</keyword>
<sequence length="224" mass="24474">MNNHKRIARFVGLLYIIGTVAGIFSVVCTGSILESTDLLTKVSANGNQVILGTLFMLIMGISLALVPVIINPILKKYNEALALGYVVFRGALETFTYIATAMSWLLLVVLSKEYVNTASPDSTSFQNMSNLLGDAGEQIHSITMIIFSLGALMFYYLLYQSKLIPKWLSGWGFIGSIIYLATGVFALFGATFSILLMPLGLQEMFMAVWLIVKGFNPSAIDSKS</sequence>
<dbReference type="InterPro" id="IPR025495">
    <property type="entry name" value="DUF4386"/>
</dbReference>
<dbReference type="Proteomes" id="UP000252415">
    <property type="component" value="Unassembled WGS sequence"/>
</dbReference>
<feature type="transmembrane region" description="Helical" evidence="1">
    <location>
        <begin position="139"/>
        <end position="159"/>
    </location>
</feature>
<gene>
    <name evidence="2" type="ORF">DFP97_108248</name>
</gene>
<keyword evidence="1" id="KW-0812">Transmembrane</keyword>
<keyword evidence="1" id="KW-0472">Membrane</keyword>
<evidence type="ECO:0000313" key="3">
    <source>
        <dbReference type="Proteomes" id="UP000252415"/>
    </source>
</evidence>
<comment type="caution">
    <text evidence="2">The sequence shown here is derived from an EMBL/GenBank/DDBJ whole genome shotgun (WGS) entry which is preliminary data.</text>
</comment>
<proteinExistence type="predicted"/>
<feature type="transmembrane region" description="Helical" evidence="1">
    <location>
        <begin position="53"/>
        <end position="74"/>
    </location>
</feature>
<dbReference type="OrthoDB" id="1176146at2"/>
<keyword evidence="3" id="KW-1185">Reference proteome</keyword>
<accession>A0A368W670</accession>
<evidence type="ECO:0000256" key="1">
    <source>
        <dbReference type="SAM" id="Phobius"/>
    </source>
</evidence>
<dbReference type="Pfam" id="PF14329">
    <property type="entry name" value="DUF4386"/>
    <property type="match status" value="1"/>
</dbReference>
<evidence type="ECO:0000313" key="2">
    <source>
        <dbReference type="EMBL" id="RCW47624.1"/>
    </source>
</evidence>
<feature type="transmembrane region" description="Helical" evidence="1">
    <location>
        <begin position="86"/>
        <end position="110"/>
    </location>
</feature>
<feature type="transmembrane region" description="Helical" evidence="1">
    <location>
        <begin position="12"/>
        <end position="33"/>
    </location>
</feature>
<name>A0A368W670_9BACL</name>
<reference evidence="2 3" key="1">
    <citation type="submission" date="2018-07" db="EMBL/GenBank/DDBJ databases">
        <title>Genomic Encyclopedia of Type Strains, Phase III (KMG-III): the genomes of soil and plant-associated and newly described type strains.</title>
        <authorList>
            <person name="Whitman W."/>
        </authorList>
    </citation>
    <scope>NUCLEOTIDE SEQUENCE [LARGE SCALE GENOMIC DNA]</scope>
    <source>
        <strain evidence="2 3">CECT 7506</strain>
    </source>
</reference>
<dbReference type="RefSeq" id="WP_114380964.1">
    <property type="nucleotide sequence ID" value="NZ_QPJD01000008.1"/>
</dbReference>
<feature type="transmembrane region" description="Helical" evidence="1">
    <location>
        <begin position="171"/>
        <end position="196"/>
    </location>
</feature>
<protein>
    <submittedName>
        <fullName evidence="2">Uncharacterized protein DUF4386</fullName>
    </submittedName>
</protein>